<dbReference type="AlphaFoldDB" id="A0AAD7J6Q9"/>
<evidence type="ECO:0000313" key="3">
    <source>
        <dbReference type="Proteomes" id="UP001215598"/>
    </source>
</evidence>
<feature type="compositionally biased region" description="Low complexity" evidence="1">
    <location>
        <begin position="31"/>
        <end position="45"/>
    </location>
</feature>
<proteinExistence type="predicted"/>
<organism evidence="2 3">
    <name type="scientific">Mycena metata</name>
    <dbReference type="NCBI Taxonomy" id="1033252"/>
    <lineage>
        <taxon>Eukaryota</taxon>
        <taxon>Fungi</taxon>
        <taxon>Dikarya</taxon>
        <taxon>Basidiomycota</taxon>
        <taxon>Agaricomycotina</taxon>
        <taxon>Agaricomycetes</taxon>
        <taxon>Agaricomycetidae</taxon>
        <taxon>Agaricales</taxon>
        <taxon>Marasmiineae</taxon>
        <taxon>Mycenaceae</taxon>
        <taxon>Mycena</taxon>
    </lineage>
</organism>
<reference evidence="2" key="1">
    <citation type="submission" date="2023-03" db="EMBL/GenBank/DDBJ databases">
        <title>Massive genome expansion in bonnet fungi (Mycena s.s.) driven by repeated elements and novel gene families across ecological guilds.</title>
        <authorList>
            <consortium name="Lawrence Berkeley National Laboratory"/>
            <person name="Harder C.B."/>
            <person name="Miyauchi S."/>
            <person name="Viragh M."/>
            <person name="Kuo A."/>
            <person name="Thoen E."/>
            <person name="Andreopoulos B."/>
            <person name="Lu D."/>
            <person name="Skrede I."/>
            <person name="Drula E."/>
            <person name="Henrissat B."/>
            <person name="Morin E."/>
            <person name="Kohler A."/>
            <person name="Barry K."/>
            <person name="LaButti K."/>
            <person name="Morin E."/>
            <person name="Salamov A."/>
            <person name="Lipzen A."/>
            <person name="Mereny Z."/>
            <person name="Hegedus B."/>
            <person name="Baldrian P."/>
            <person name="Stursova M."/>
            <person name="Weitz H."/>
            <person name="Taylor A."/>
            <person name="Grigoriev I.V."/>
            <person name="Nagy L.G."/>
            <person name="Martin F."/>
            <person name="Kauserud H."/>
        </authorList>
    </citation>
    <scope>NUCLEOTIDE SEQUENCE</scope>
    <source>
        <strain evidence="2">CBHHK182m</strain>
    </source>
</reference>
<keyword evidence="3" id="KW-1185">Reference proteome</keyword>
<dbReference type="Proteomes" id="UP001215598">
    <property type="component" value="Unassembled WGS sequence"/>
</dbReference>
<sequence>MGTRPRSRSRPRSHSRSRTHHLPSPLRIIGALSARTSGASSSSPHTPYPPRPIPRRSSCALRPRPNPRPRQSCTLHAVHITRAIPEQLIVRLLTARPRPCCTQHPRLVIPRTSRCRGAHCRPRSTHHPQPRRRALESAHLPRHTHRPRFRSLILPVA</sequence>
<evidence type="ECO:0000256" key="1">
    <source>
        <dbReference type="SAM" id="MobiDB-lite"/>
    </source>
</evidence>
<name>A0AAD7J6Q9_9AGAR</name>
<accession>A0AAD7J6Q9</accession>
<protein>
    <submittedName>
        <fullName evidence="2">Uncharacterized protein</fullName>
    </submittedName>
</protein>
<evidence type="ECO:0000313" key="2">
    <source>
        <dbReference type="EMBL" id="KAJ7758315.1"/>
    </source>
</evidence>
<dbReference type="EMBL" id="JARKIB010000042">
    <property type="protein sequence ID" value="KAJ7758315.1"/>
    <property type="molecule type" value="Genomic_DNA"/>
</dbReference>
<comment type="caution">
    <text evidence="2">The sequence shown here is derived from an EMBL/GenBank/DDBJ whole genome shotgun (WGS) entry which is preliminary data.</text>
</comment>
<gene>
    <name evidence="2" type="ORF">B0H16DRAFT_650202</name>
</gene>
<feature type="compositionally biased region" description="Basic residues" evidence="1">
    <location>
        <begin position="1"/>
        <end position="21"/>
    </location>
</feature>
<feature type="region of interest" description="Disordered" evidence="1">
    <location>
        <begin position="1"/>
        <end position="71"/>
    </location>
</feature>